<name>A0A8J7K2N5_9NEIS</name>
<dbReference type="RefSeq" id="WP_194116809.1">
    <property type="nucleotide sequence ID" value="NZ_JADFUA010000008.1"/>
</dbReference>
<dbReference type="Gene3D" id="1.10.287.130">
    <property type="match status" value="1"/>
</dbReference>
<dbReference type="EC" id="2.7.13.3" evidence="3"/>
<comment type="caution">
    <text evidence="17">The sequence shown here is derived from an EMBL/GenBank/DDBJ whole genome shotgun (WGS) entry which is preliminary data.</text>
</comment>
<dbReference type="SUPFAM" id="SSF55781">
    <property type="entry name" value="GAF domain-like"/>
    <property type="match status" value="1"/>
</dbReference>
<dbReference type="PROSITE" id="PS50110">
    <property type="entry name" value="RESPONSE_REGULATORY"/>
    <property type="match status" value="1"/>
</dbReference>
<evidence type="ECO:0000256" key="1">
    <source>
        <dbReference type="ARBA" id="ARBA00000085"/>
    </source>
</evidence>
<dbReference type="GO" id="GO:0005524">
    <property type="term" value="F:ATP binding"/>
    <property type="evidence" value="ECO:0007669"/>
    <property type="project" value="UniProtKB-KW"/>
</dbReference>
<dbReference type="SMART" id="SM00387">
    <property type="entry name" value="HATPase_c"/>
    <property type="match status" value="1"/>
</dbReference>
<keyword evidence="18" id="KW-1185">Reference proteome</keyword>
<evidence type="ECO:0000256" key="11">
    <source>
        <dbReference type="ARBA" id="ARBA00022989"/>
    </source>
</evidence>
<dbReference type="Proteomes" id="UP000604481">
    <property type="component" value="Unassembled WGS sequence"/>
</dbReference>
<dbReference type="FunFam" id="1.10.287.130:FF:000003">
    <property type="entry name" value="Histidine kinase"/>
    <property type="match status" value="1"/>
</dbReference>
<evidence type="ECO:0000256" key="10">
    <source>
        <dbReference type="ARBA" id="ARBA00022840"/>
    </source>
</evidence>
<dbReference type="InterPro" id="IPR005467">
    <property type="entry name" value="His_kinase_dom"/>
</dbReference>
<sequence length="861" mass="94918">MQASMIQGLAEAVRTAAPERLGITLVEGFACALQARRVVLLFEDQGRLRARAQFVQGQAALEYPELQGLDTFYGLPAQALQNQLQSPALTMLASAAPTDELWVPAGTQPSPRYQLILPLVDEGRLIAVLFAEAERMGDFETLRASPVFLGECAALAAVLVYRRQQDEAGRFCHLEAGQLHASLSRIEDERLLLQRLGEVTLELTRAADLDQLYHRAVSLAISQLDIDRMGLFEYDADSGDMLGTYGTDNEGRVTDERWYRSACPVHDMFGVARARPGEVVVKEDAALYYDKQVVGRGWNALVALHHEGEILGWIACDNFIRHRPMPPGQREVIKLFAAILSQLMRSKRFEAGLRQANQQLSLQTEELRIARDAAEEASRAKSEFLATISHEIRTPLNGVLGFAQLLAASPLNHEQREQLASIRHSGEALLALINDLLDFAKIEAGKLELDHLPFDLVQVTREACRMLAPRAAERRIEFLLDIAPGVPVRVLGDALRYRQIVLNLLANAVKFTEAGGVRVSVRWRSGCIELEVRDTGIGIAAERQQRLFERFYQADSSSTRRFGGTGLGLAICRLLCELMRGHITVESAPGRGSTFCCVLPLEAEQFAPVDADARAAAFLQGRRIGWVGDPAWRDERLLQVLRAAGVVLLDLAATTELPLLDLLIIDESPRAVVSPLLDWSGAPPLLYSGWHAPAGWVEGSKRRLLLKPVFGLDTWLQALHQLLGGTGPVLLQEPIPVVATLRGQVLVVEDNPLNQRVVAIGLQRLGCEVALAANGLEALEKAAENQFDLILMDCQMPVMDGLEATRRLRQQPQTATLPIIALTANALQESEQACLDAGMDDFLTKPINFDLLRQVLARYLV</sequence>
<dbReference type="InterPro" id="IPR001789">
    <property type="entry name" value="Sig_transdc_resp-reg_receiver"/>
</dbReference>
<dbReference type="SUPFAM" id="SSF47384">
    <property type="entry name" value="Homodimeric domain of signal transducing histidine kinase"/>
    <property type="match status" value="1"/>
</dbReference>
<dbReference type="InterPro" id="IPR003594">
    <property type="entry name" value="HATPase_dom"/>
</dbReference>
<comment type="catalytic activity">
    <reaction evidence="1">
        <text>ATP + protein L-histidine = ADP + protein N-phospho-L-histidine.</text>
        <dbReference type="EC" id="2.7.13.3"/>
    </reaction>
</comment>
<evidence type="ECO:0000256" key="13">
    <source>
        <dbReference type="ARBA" id="ARBA00023136"/>
    </source>
</evidence>
<dbReference type="FunFam" id="3.30.565.10:FF:000078">
    <property type="entry name" value="Two-component sensor histidine kinase"/>
    <property type="match status" value="1"/>
</dbReference>
<dbReference type="InterPro" id="IPR011006">
    <property type="entry name" value="CheY-like_superfamily"/>
</dbReference>
<evidence type="ECO:0000313" key="18">
    <source>
        <dbReference type="Proteomes" id="UP000604481"/>
    </source>
</evidence>
<dbReference type="Pfam" id="PF00072">
    <property type="entry name" value="Response_reg"/>
    <property type="match status" value="1"/>
</dbReference>
<dbReference type="Gene3D" id="3.30.450.40">
    <property type="match status" value="1"/>
</dbReference>
<dbReference type="PROSITE" id="PS50109">
    <property type="entry name" value="HIS_KIN"/>
    <property type="match status" value="1"/>
</dbReference>
<organism evidence="17 18">
    <name type="scientific">Chitinilyticum piscinae</name>
    <dbReference type="NCBI Taxonomy" id="2866724"/>
    <lineage>
        <taxon>Bacteria</taxon>
        <taxon>Pseudomonadati</taxon>
        <taxon>Pseudomonadota</taxon>
        <taxon>Betaproteobacteria</taxon>
        <taxon>Neisseriales</taxon>
        <taxon>Chitinibacteraceae</taxon>
        <taxon>Chitinilyticum</taxon>
    </lineage>
</organism>
<evidence type="ECO:0000256" key="9">
    <source>
        <dbReference type="ARBA" id="ARBA00022777"/>
    </source>
</evidence>
<dbReference type="Gene3D" id="3.30.565.10">
    <property type="entry name" value="Histidine kinase-like ATPase, C-terminal domain"/>
    <property type="match status" value="1"/>
</dbReference>
<evidence type="ECO:0000256" key="14">
    <source>
        <dbReference type="PROSITE-ProRule" id="PRU00169"/>
    </source>
</evidence>
<keyword evidence="11" id="KW-1133">Transmembrane helix</keyword>
<keyword evidence="12" id="KW-0902">Two-component regulatory system</keyword>
<dbReference type="CDD" id="cd00082">
    <property type="entry name" value="HisKA"/>
    <property type="match status" value="1"/>
</dbReference>
<dbReference type="AlphaFoldDB" id="A0A8J7K2N5"/>
<proteinExistence type="predicted"/>
<evidence type="ECO:0000259" key="15">
    <source>
        <dbReference type="PROSITE" id="PS50109"/>
    </source>
</evidence>
<feature type="domain" description="Histidine kinase" evidence="15">
    <location>
        <begin position="387"/>
        <end position="603"/>
    </location>
</feature>
<evidence type="ECO:0000256" key="5">
    <source>
        <dbReference type="ARBA" id="ARBA00022553"/>
    </source>
</evidence>
<evidence type="ECO:0000256" key="4">
    <source>
        <dbReference type="ARBA" id="ARBA00022475"/>
    </source>
</evidence>
<dbReference type="GO" id="GO:0005886">
    <property type="term" value="C:plasma membrane"/>
    <property type="evidence" value="ECO:0007669"/>
    <property type="project" value="UniProtKB-SubCell"/>
</dbReference>
<protein>
    <recommendedName>
        <fullName evidence="3">histidine kinase</fullName>
        <ecNumber evidence="3">2.7.13.3</ecNumber>
    </recommendedName>
</protein>
<evidence type="ECO:0000256" key="2">
    <source>
        <dbReference type="ARBA" id="ARBA00004651"/>
    </source>
</evidence>
<keyword evidence="13" id="KW-0472">Membrane</keyword>
<comment type="subcellular location">
    <subcellularLocation>
        <location evidence="2">Cell membrane</location>
        <topology evidence="2">Multi-pass membrane protein</topology>
    </subcellularLocation>
</comment>
<dbReference type="SMART" id="SM00388">
    <property type="entry name" value="HisKA"/>
    <property type="match status" value="1"/>
</dbReference>
<dbReference type="PANTHER" id="PTHR45339">
    <property type="entry name" value="HYBRID SIGNAL TRANSDUCTION HISTIDINE KINASE J"/>
    <property type="match status" value="1"/>
</dbReference>
<keyword evidence="8" id="KW-0547">Nucleotide-binding</keyword>
<keyword evidence="6" id="KW-0808">Transferase</keyword>
<dbReference type="SMART" id="SM00448">
    <property type="entry name" value="REC"/>
    <property type="match status" value="1"/>
</dbReference>
<dbReference type="CDD" id="cd17546">
    <property type="entry name" value="REC_hyHK_CKI1_RcsC-like"/>
    <property type="match status" value="1"/>
</dbReference>
<keyword evidence="4" id="KW-1003">Cell membrane</keyword>
<dbReference type="InterPro" id="IPR004358">
    <property type="entry name" value="Sig_transdc_His_kin-like_C"/>
</dbReference>
<dbReference type="SUPFAM" id="SSF52172">
    <property type="entry name" value="CheY-like"/>
    <property type="match status" value="1"/>
</dbReference>
<dbReference type="SUPFAM" id="SSF55874">
    <property type="entry name" value="ATPase domain of HSP90 chaperone/DNA topoisomerase II/histidine kinase"/>
    <property type="match status" value="1"/>
</dbReference>
<evidence type="ECO:0000256" key="3">
    <source>
        <dbReference type="ARBA" id="ARBA00012438"/>
    </source>
</evidence>
<dbReference type="EMBL" id="JADFUA010000008">
    <property type="protein sequence ID" value="MBE9610282.1"/>
    <property type="molecule type" value="Genomic_DNA"/>
</dbReference>
<feature type="domain" description="Response regulatory" evidence="16">
    <location>
        <begin position="744"/>
        <end position="860"/>
    </location>
</feature>
<dbReference type="PANTHER" id="PTHR45339:SF1">
    <property type="entry name" value="HYBRID SIGNAL TRANSDUCTION HISTIDINE KINASE J"/>
    <property type="match status" value="1"/>
</dbReference>
<evidence type="ECO:0000256" key="8">
    <source>
        <dbReference type="ARBA" id="ARBA00022741"/>
    </source>
</evidence>
<evidence type="ECO:0000313" key="17">
    <source>
        <dbReference type="EMBL" id="MBE9610282.1"/>
    </source>
</evidence>
<dbReference type="GO" id="GO:0000155">
    <property type="term" value="F:phosphorelay sensor kinase activity"/>
    <property type="evidence" value="ECO:0007669"/>
    <property type="project" value="InterPro"/>
</dbReference>
<keyword evidence="10" id="KW-0067">ATP-binding</keyword>
<keyword evidence="9" id="KW-0418">Kinase</keyword>
<dbReference type="InterPro" id="IPR003661">
    <property type="entry name" value="HisK_dim/P_dom"/>
</dbReference>
<dbReference type="PRINTS" id="PR00344">
    <property type="entry name" value="BCTRLSENSOR"/>
</dbReference>
<dbReference type="InterPro" id="IPR036097">
    <property type="entry name" value="HisK_dim/P_sf"/>
</dbReference>
<dbReference type="InterPro" id="IPR036890">
    <property type="entry name" value="HATPase_C_sf"/>
</dbReference>
<dbReference type="InterPro" id="IPR029016">
    <property type="entry name" value="GAF-like_dom_sf"/>
</dbReference>
<dbReference type="Pfam" id="PF00512">
    <property type="entry name" value="HisKA"/>
    <property type="match status" value="1"/>
</dbReference>
<evidence type="ECO:0000256" key="7">
    <source>
        <dbReference type="ARBA" id="ARBA00022692"/>
    </source>
</evidence>
<evidence type="ECO:0000256" key="6">
    <source>
        <dbReference type="ARBA" id="ARBA00022679"/>
    </source>
</evidence>
<feature type="modified residue" description="4-aspartylphosphate" evidence="14">
    <location>
        <position position="793"/>
    </location>
</feature>
<evidence type="ECO:0000259" key="16">
    <source>
        <dbReference type="PROSITE" id="PS50110"/>
    </source>
</evidence>
<accession>A0A8J7K2N5</accession>
<dbReference type="Gene3D" id="3.40.50.2300">
    <property type="match status" value="1"/>
</dbReference>
<reference evidence="17 18" key="1">
    <citation type="submission" date="2020-10" db="EMBL/GenBank/DDBJ databases">
        <title>The genome sequence of Chitinilyticum litopenaei 4Y14.</title>
        <authorList>
            <person name="Liu Y."/>
        </authorList>
    </citation>
    <scope>NUCLEOTIDE SEQUENCE [LARGE SCALE GENOMIC DNA]</scope>
    <source>
        <strain evidence="17 18">4Y14</strain>
    </source>
</reference>
<keyword evidence="7" id="KW-0812">Transmembrane</keyword>
<evidence type="ECO:0000256" key="12">
    <source>
        <dbReference type="ARBA" id="ARBA00023012"/>
    </source>
</evidence>
<dbReference type="CDD" id="cd16922">
    <property type="entry name" value="HATPase_EvgS-ArcB-TorS-like"/>
    <property type="match status" value="1"/>
</dbReference>
<dbReference type="Pfam" id="PF02518">
    <property type="entry name" value="HATPase_c"/>
    <property type="match status" value="1"/>
</dbReference>
<keyword evidence="5 14" id="KW-0597">Phosphoprotein</keyword>
<gene>
    <name evidence="17" type="ORF">INR99_13105</name>
</gene>